<feature type="region of interest" description="Disordered" evidence="1">
    <location>
        <begin position="54"/>
        <end position="155"/>
    </location>
</feature>
<feature type="transmembrane region" description="Helical" evidence="2">
    <location>
        <begin position="31"/>
        <end position="51"/>
    </location>
</feature>
<feature type="region of interest" description="Disordered" evidence="1">
    <location>
        <begin position="1"/>
        <end position="22"/>
    </location>
</feature>
<sequence length="286" mass="29906">MPEITPQPPPHPSWENGWAPDTSRAPGTRRLWLAGTLAVATVVACVTAIAVSHKTPDKVSSAPPASASTDSGPGLLSFASPSASDTTAPPKGTSEMSATSPTASASVSATATATASGAGPKSSPSSAKPSKSSPSKGSSGGSAQQPSTAQKSVRSVNYPDRYWHVSGGFVKLDAPRGSESRADSTFTVVKGLANSSCYSFRTSDGKYLRHRNFLLRADGNDGSSLFKQDATFCARTSSYSGAVMLESVNYPGRFLRHQNFQLKLVSYQNSDLYRADSAFRFVDPLA</sequence>
<dbReference type="Pfam" id="PF05270">
    <property type="entry name" value="AbfB"/>
    <property type="match status" value="1"/>
</dbReference>
<comment type="caution">
    <text evidence="4">The sequence shown here is derived from an EMBL/GenBank/DDBJ whole genome shotgun (WGS) entry which is preliminary data.</text>
</comment>
<protein>
    <submittedName>
        <fullName evidence="4">AbfB domain-containing protein</fullName>
    </submittedName>
</protein>
<name>A0ABV1WN04_9ACTN</name>
<feature type="domain" description="Alpha-L-arabinofuranosidase B arabinose-binding" evidence="3">
    <location>
        <begin position="152"/>
        <end position="280"/>
    </location>
</feature>
<evidence type="ECO:0000256" key="1">
    <source>
        <dbReference type="SAM" id="MobiDB-lite"/>
    </source>
</evidence>
<dbReference type="CDD" id="cd23399">
    <property type="entry name" value="beta-trefoil_ABD_ABFB"/>
    <property type="match status" value="1"/>
</dbReference>
<feature type="compositionally biased region" description="Low complexity" evidence="1">
    <location>
        <begin position="97"/>
        <end position="150"/>
    </location>
</feature>
<keyword evidence="2" id="KW-0472">Membrane</keyword>
<dbReference type="EMBL" id="JBEPEK010000007">
    <property type="protein sequence ID" value="MER7178246.1"/>
    <property type="molecule type" value="Genomic_DNA"/>
</dbReference>
<keyword evidence="2" id="KW-0812">Transmembrane</keyword>
<evidence type="ECO:0000313" key="5">
    <source>
        <dbReference type="Proteomes" id="UP001474181"/>
    </source>
</evidence>
<dbReference type="RefSeq" id="WP_350776421.1">
    <property type="nucleotide sequence ID" value="NZ_JBEPEK010000007.1"/>
</dbReference>
<proteinExistence type="predicted"/>
<accession>A0ABV1WN04</accession>
<dbReference type="InterPro" id="IPR007934">
    <property type="entry name" value="AbfB_ABD"/>
</dbReference>
<organism evidence="4 5">
    <name type="scientific">Streptomyces hyaluromycini</name>
    <dbReference type="NCBI Taxonomy" id="1377993"/>
    <lineage>
        <taxon>Bacteria</taxon>
        <taxon>Bacillati</taxon>
        <taxon>Actinomycetota</taxon>
        <taxon>Actinomycetes</taxon>
        <taxon>Kitasatosporales</taxon>
        <taxon>Streptomycetaceae</taxon>
        <taxon>Streptomyces</taxon>
    </lineage>
</organism>
<reference evidence="4 5" key="1">
    <citation type="submission" date="2024-06" db="EMBL/GenBank/DDBJ databases">
        <title>The Natural Products Discovery Center: Release of the First 8490 Sequenced Strains for Exploring Actinobacteria Biosynthetic Diversity.</title>
        <authorList>
            <person name="Kalkreuter E."/>
            <person name="Kautsar S.A."/>
            <person name="Yang D."/>
            <person name="Bader C.D."/>
            <person name="Teijaro C.N."/>
            <person name="Fluegel L."/>
            <person name="Davis C.M."/>
            <person name="Simpson J.R."/>
            <person name="Lauterbach L."/>
            <person name="Steele A.D."/>
            <person name="Gui C."/>
            <person name="Meng S."/>
            <person name="Li G."/>
            <person name="Viehrig K."/>
            <person name="Ye F."/>
            <person name="Su P."/>
            <person name="Kiefer A.F."/>
            <person name="Nichols A."/>
            <person name="Cepeda A.J."/>
            <person name="Yan W."/>
            <person name="Fan B."/>
            <person name="Jiang Y."/>
            <person name="Adhikari A."/>
            <person name="Zheng C.-J."/>
            <person name="Schuster L."/>
            <person name="Cowan T.M."/>
            <person name="Smanski M.J."/>
            <person name="Chevrette M.G."/>
            <person name="De Carvalho L.P.S."/>
            <person name="Shen B."/>
        </authorList>
    </citation>
    <scope>NUCLEOTIDE SEQUENCE [LARGE SCALE GENOMIC DNA]</scope>
    <source>
        <strain evidence="4 5">NPDC000234</strain>
    </source>
</reference>
<keyword evidence="5" id="KW-1185">Reference proteome</keyword>
<feature type="compositionally biased region" description="Pro residues" evidence="1">
    <location>
        <begin position="1"/>
        <end position="12"/>
    </location>
</feature>
<evidence type="ECO:0000259" key="3">
    <source>
        <dbReference type="Pfam" id="PF05270"/>
    </source>
</evidence>
<dbReference type="Proteomes" id="UP001474181">
    <property type="component" value="Unassembled WGS sequence"/>
</dbReference>
<dbReference type="SUPFAM" id="SSF110221">
    <property type="entry name" value="AbfB domain"/>
    <property type="match status" value="1"/>
</dbReference>
<gene>
    <name evidence="4" type="ORF">ABT404_01915</name>
</gene>
<dbReference type="Gene3D" id="2.80.10.50">
    <property type="match status" value="1"/>
</dbReference>
<dbReference type="InterPro" id="IPR036195">
    <property type="entry name" value="AbfB_ABD_sf"/>
</dbReference>
<evidence type="ECO:0000256" key="2">
    <source>
        <dbReference type="SAM" id="Phobius"/>
    </source>
</evidence>
<evidence type="ECO:0000313" key="4">
    <source>
        <dbReference type="EMBL" id="MER7178246.1"/>
    </source>
</evidence>
<keyword evidence="2" id="KW-1133">Transmembrane helix</keyword>